<evidence type="ECO:0000256" key="1">
    <source>
        <dbReference type="ARBA" id="ARBA00001947"/>
    </source>
</evidence>
<dbReference type="PROSITE" id="PS00059">
    <property type="entry name" value="ADH_ZINC"/>
    <property type="match status" value="1"/>
</dbReference>
<dbReference type="PANTHER" id="PTHR43161:SF9">
    <property type="entry name" value="SORBITOL DEHYDROGENASE"/>
    <property type="match status" value="1"/>
</dbReference>
<evidence type="ECO:0000313" key="8">
    <source>
        <dbReference type="EMBL" id="MBB3929341.1"/>
    </source>
</evidence>
<sequence>MTVQASDEVRAAVIHAPRDLRVERRALSPAGPGQVAVKITNGGICGSDLHYYLHGGFGTVRLKEPMVLGHELAGTVSEIGAGVSGLSPGQKVAVNPSLPCGHCRYCLAGLPQQCLDMRFYGSAMRTPHVQGGFAERIVCMAAQAVPIPDHVSLEQAAFAEPLAVCLHAVSRAGSLLGKRILVTGSGPIGLLLVIAARRAGAGEIIVTDIREAPLAKARAIGADHAFNLSADPDALAPYAANKGEFDVAFEASGSPAAILAALPVLRPQGVLVQVGQGGEVALPISGLVGKEIEMRGSFRFHPEFATAVRFISEGLVDVTPLLSAILPLERAVEAFDLAADKDRSIKVQLSFG</sequence>
<dbReference type="Pfam" id="PF08240">
    <property type="entry name" value="ADH_N"/>
    <property type="match status" value="1"/>
</dbReference>
<dbReference type="SMART" id="SM00829">
    <property type="entry name" value="PKS_ER"/>
    <property type="match status" value="1"/>
</dbReference>
<keyword evidence="4 6" id="KW-0862">Zinc</keyword>
<dbReference type="Gene3D" id="3.40.50.720">
    <property type="entry name" value="NAD(P)-binding Rossmann-like Domain"/>
    <property type="match status" value="1"/>
</dbReference>
<comment type="cofactor">
    <cofactor evidence="1 6">
        <name>Zn(2+)</name>
        <dbReference type="ChEBI" id="CHEBI:29105"/>
    </cofactor>
</comment>
<dbReference type="GO" id="GO:0008270">
    <property type="term" value="F:zinc ion binding"/>
    <property type="evidence" value="ECO:0007669"/>
    <property type="project" value="InterPro"/>
</dbReference>
<dbReference type="EC" id="1.1.1.264" evidence="8"/>
<dbReference type="EMBL" id="JACIDS010000001">
    <property type="protein sequence ID" value="MBB3929341.1"/>
    <property type="molecule type" value="Genomic_DNA"/>
</dbReference>
<reference evidence="8 9" key="1">
    <citation type="submission" date="2020-08" db="EMBL/GenBank/DDBJ databases">
        <title>Genomic Encyclopedia of Type Strains, Phase IV (KMG-IV): sequencing the most valuable type-strain genomes for metagenomic binning, comparative biology and taxonomic classification.</title>
        <authorList>
            <person name="Goeker M."/>
        </authorList>
    </citation>
    <scope>NUCLEOTIDE SEQUENCE [LARGE SCALE GENOMIC DNA]</scope>
    <source>
        <strain evidence="8 9">DSM 25966</strain>
    </source>
</reference>
<dbReference type="InterPro" id="IPR011032">
    <property type="entry name" value="GroES-like_sf"/>
</dbReference>
<evidence type="ECO:0000256" key="6">
    <source>
        <dbReference type="RuleBase" id="RU361277"/>
    </source>
</evidence>
<gene>
    <name evidence="8" type="ORF">GGR25_000360</name>
</gene>
<evidence type="ECO:0000256" key="2">
    <source>
        <dbReference type="ARBA" id="ARBA00008072"/>
    </source>
</evidence>
<comment type="caution">
    <text evidence="8">The sequence shown here is derived from an EMBL/GenBank/DDBJ whole genome shotgun (WGS) entry which is preliminary data.</text>
</comment>
<dbReference type="InterPro" id="IPR002328">
    <property type="entry name" value="ADH_Zn_CS"/>
</dbReference>
<evidence type="ECO:0000259" key="7">
    <source>
        <dbReference type="SMART" id="SM00829"/>
    </source>
</evidence>
<evidence type="ECO:0000313" key="9">
    <source>
        <dbReference type="Proteomes" id="UP000553963"/>
    </source>
</evidence>
<evidence type="ECO:0000256" key="5">
    <source>
        <dbReference type="ARBA" id="ARBA00023002"/>
    </source>
</evidence>
<dbReference type="InterPro" id="IPR036291">
    <property type="entry name" value="NAD(P)-bd_dom_sf"/>
</dbReference>
<evidence type="ECO:0000256" key="4">
    <source>
        <dbReference type="ARBA" id="ARBA00022833"/>
    </source>
</evidence>
<dbReference type="Proteomes" id="UP000553963">
    <property type="component" value="Unassembled WGS sequence"/>
</dbReference>
<proteinExistence type="inferred from homology"/>
<dbReference type="InterPro" id="IPR013154">
    <property type="entry name" value="ADH-like_N"/>
</dbReference>
<dbReference type="CDD" id="cd08232">
    <property type="entry name" value="idonate-5-DH"/>
    <property type="match status" value="1"/>
</dbReference>
<accession>A0A840AK77</accession>
<keyword evidence="5 8" id="KW-0560">Oxidoreductase</keyword>
<evidence type="ECO:0000256" key="3">
    <source>
        <dbReference type="ARBA" id="ARBA00022723"/>
    </source>
</evidence>
<feature type="domain" description="Enoyl reductase (ER)" evidence="7">
    <location>
        <begin position="15"/>
        <end position="349"/>
    </location>
</feature>
<dbReference type="SUPFAM" id="SSF50129">
    <property type="entry name" value="GroES-like"/>
    <property type="match status" value="1"/>
</dbReference>
<dbReference type="InterPro" id="IPR013149">
    <property type="entry name" value="ADH-like_C"/>
</dbReference>
<name>A0A840AK77_9HYPH</name>
<dbReference type="GO" id="GO:0050572">
    <property type="term" value="F:L-idonate 5-dehydrogenase [NAD(P)+] activity"/>
    <property type="evidence" value="ECO:0007669"/>
    <property type="project" value="UniProtKB-EC"/>
</dbReference>
<dbReference type="AlphaFoldDB" id="A0A840AK77"/>
<keyword evidence="3 6" id="KW-0479">Metal-binding</keyword>
<protein>
    <submittedName>
        <fullName evidence="8">L-idonate 5-dehydrogenase</fullName>
        <ecNumber evidence="8">1.1.1.264</ecNumber>
    </submittedName>
</protein>
<dbReference type="SUPFAM" id="SSF51735">
    <property type="entry name" value="NAD(P)-binding Rossmann-fold domains"/>
    <property type="match status" value="1"/>
</dbReference>
<dbReference type="InterPro" id="IPR020843">
    <property type="entry name" value="ER"/>
</dbReference>
<organism evidence="8 9">
    <name type="scientific">Kaistia hirudinis</name>
    <dbReference type="NCBI Taxonomy" id="1293440"/>
    <lineage>
        <taxon>Bacteria</taxon>
        <taxon>Pseudomonadati</taxon>
        <taxon>Pseudomonadota</taxon>
        <taxon>Alphaproteobacteria</taxon>
        <taxon>Hyphomicrobiales</taxon>
        <taxon>Kaistiaceae</taxon>
        <taxon>Kaistia</taxon>
    </lineage>
</organism>
<keyword evidence="9" id="KW-1185">Reference proteome</keyword>
<dbReference type="Gene3D" id="3.90.180.10">
    <property type="entry name" value="Medium-chain alcohol dehydrogenases, catalytic domain"/>
    <property type="match status" value="1"/>
</dbReference>
<dbReference type="PANTHER" id="PTHR43161">
    <property type="entry name" value="SORBITOL DEHYDROGENASE"/>
    <property type="match status" value="1"/>
</dbReference>
<comment type="similarity">
    <text evidence="2 6">Belongs to the zinc-containing alcohol dehydrogenase family.</text>
</comment>
<dbReference type="Pfam" id="PF00107">
    <property type="entry name" value="ADH_zinc_N"/>
    <property type="match status" value="1"/>
</dbReference>